<dbReference type="InterPro" id="IPR001647">
    <property type="entry name" value="HTH_TetR"/>
</dbReference>
<sequence>MTQAPRSLNHGEGKEALLSATVRVVAQKGLRGLTFRAVAEEAGVNNTLIAHHFGTRDKLLAAALDWTADRSIGAADLSEYATDAHAFRTALVDNVLSAPDDEIFQFEMILESSRRPELQPAVRALYRRYVSALAAGRERLGGPSSDALNLALFAALDGLMLQYLSRAITADELAEAVEALGIAVGNPAEATPSH</sequence>
<keyword evidence="3" id="KW-0804">Transcription</keyword>
<dbReference type="SUPFAM" id="SSF46689">
    <property type="entry name" value="Homeodomain-like"/>
    <property type="match status" value="1"/>
</dbReference>
<dbReference type="InterPro" id="IPR009057">
    <property type="entry name" value="Homeodomain-like_sf"/>
</dbReference>
<gene>
    <name evidence="6" type="ORF">ACH3VR_19530</name>
</gene>
<evidence type="ECO:0000256" key="4">
    <source>
        <dbReference type="PROSITE-ProRule" id="PRU00335"/>
    </source>
</evidence>
<organism evidence="6 7">
    <name type="scientific">Microbacterium alkaliflavum</name>
    <dbReference type="NCBI Taxonomy" id="3248839"/>
    <lineage>
        <taxon>Bacteria</taxon>
        <taxon>Bacillati</taxon>
        <taxon>Actinomycetota</taxon>
        <taxon>Actinomycetes</taxon>
        <taxon>Micrococcales</taxon>
        <taxon>Microbacteriaceae</taxon>
        <taxon>Microbacterium</taxon>
    </lineage>
</organism>
<accession>A0ABW7QEM4</accession>
<keyword evidence="1" id="KW-0805">Transcription regulation</keyword>
<dbReference type="Pfam" id="PF00440">
    <property type="entry name" value="TetR_N"/>
    <property type="match status" value="1"/>
</dbReference>
<evidence type="ECO:0000259" key="5">
    <source>
        <dbReference type="PROSITE" id="PS50977"/>
    </source>
</evidence>
<keyword evidence="7" id="KW-1185">Reference proteome</keyword>
<dbReference type="Gene3D" id="1.10.357.10">
    <property type="entry name" value="Tetracycline Repressor, domain 2"/>
    <property type="match status" value="1"/>
</dbReference>
<dbReference type="PROSITE" id="PS50977">
    <property type="entry name" value="HTH_TETR_2"/>
    <property type="match status" value="1"/>
</dbReference>
<evidence type="ECO:0000313" key="7">
    <source>
        <dbReference type="Proteomes" id="UP001610861"/>
    </source>
</evidence>
<evidence type="ECO:0000256" key="1">
    <source>
        <dbReference type="ARBA" id="ARBA00023015"/>
    </source>
</evidence>
<dbReference type="RefSeq" id="WP_397557999.1">
    <property type="nucleotide sequence ID" value="NZ_JBIQWL010000010.1"/>
</dbReference>
<evidence type="ECO:0000313" key="6">
    <source>
        <dbReference type="EMBL" id="MFH8252568.1"/>
    </source>
</evidence>
<dbReference type="InterPro" id="IPR050109">
    <property type="entry name" value="HTH-type_TetR-like_transc_reg"/>
</dbReference>
<keyword evidence="2 4" id="KW-0238">DNA-binding</keyword>
<dbReference type="PRINTS" id="PR00455">
    <property type="entry name" value="HTHTETR"/>
</dbReference>
<feature type="DNA-binding region" description="H-T-H motif" evidence="4">
    <location>
        <begin position="34"/>
        <end position="53"/>
    </location>
</feature>
<dbReference type="InterPro" id="IPR041583">
    <property type="entry name" value="TetR_C_31"/>
</dbReference>
<comment type="caution">
    <text evidence="6">The sequence shown here is derived from an EMBL/GenBank/DDBJ whole genome shotgun (WGS) entry which is preliminary data.</text>
</comment>
<dbReference type="PANTHER" id="PTHR30055">
    <property type="entry name" value="HTH-TYPE TRANSCRIPTIONAL REGULATOR RUTR"/>
    <property type="match status" value="1"/>
</dbReference>
<reference evidence="6 7" key="1">
    <citation type="submission" date="2024-09" db="EMBL/GenBank/DDBJ databases">
        <authorList>
            <person name="Pan X."/>
        </authorList>
    </citation>
    <scope>NUCLEOTIDE SEQUENCE [LARGE SCALE GENOMIC DNA]</scope>
    <source>
        <strain evidence="6 7">B2969</strain>
    </source>
</reference>
<evidence type="ECO:0000256" key="3">
    <source>
        <dbReference type="ARBA" id="ARBA00023163"/>
    </source>
</evidence>
<dbReference type="PANTHER" id="PTHR30055:SF234">
    <property type="entry name" value="HTH-TYPE TRANSCRIPTIONAL REGULATOR BETI"/>
    <property type="match status" value="1"/>
</dbReference>
<feature type="domain" description="HTH tetR-type" evidence="5">
    <location>
        <begin position="11"/>
        <end position="71"/>
    </location>
</feature>
<proteinExistence type="predicted"/>
<evidence type="ECO:0000256" key="2">
    <source>
        <dbReference type="ARBA" id="ARBA00023125"/>
    </source>
</evidence>
<dbReference type="EMBL" id="JBIQWL010000010">
    <property type="protein sequence ID" value="MFH8252568.1"/>
    <property type="molecule type" value="Genomic_DNA"/>
</dbReference>
<protein>
    <submittedName>
        <fullName evidence="6">TetR/AcrR family transcriptional regulator</fullName>
    </submittedName>
</protein>
<dbReference type="InterPro" id="IPR036271">
    <property type="entry name" value="Tet_transcr_reg_TetR-rel_C_sf"/>
</dbReference>
<dbReference type="SUPFAM" id="SSF48498">
    <property type="entry name" value="Tetracyclin repressor-like, C-terminal domain"/>
    <property type="match status" value="1"/>
</dbReference>
<name>A0ABW7QEM4_9MICO</name>
<dbReference type="Proteomes" id="UP001610861">
    <property type="component" value="Unassembled WGS sequence"/>
</dbReference>
<dbReference type="Pfam" id="PF17940">
    <property type="entry name" value="TetR_C_31"/>
    <property type="match status" value="1"/>
</dbReference>